<dbReference type="SMART" id="SM00244">
    <property type="entry name" value="PHB"/>
    <property type="match status" value="1"/>
</dbReference>
<dbReference type="InterPro" id="IPR050710">
    <property type="entry name" value="Band7/mec-2_domain"/>
</dbReference>
<dbReference type="Gene3D" id="3.30.479.30">
    <property type="entry name" value="Band 7 domain"/>
    <property type="match status" value="1"/>
</dbReference>
<evidence type="ECO:0000256" key="1">
    <source>
        <dbReference type="SAM" id="Coils"/>
    </source>
</evidence>
<dbReference type="SUPFAM" id="SSF117892">
    <property type="entry name" value="Band 7/SPFH domain"/>
    <property type="match status" value="1"/>
</dbReference>
<gene>
    <name evidence="3" type="ORF">HAND00432_LOCUS25076</name>
</gene>
<organism evidence="3">
    <name type="scientific">Hemiselmis andersenii</name>
    <name type="common">Cryptophyte alga</name>
    <dbReference type="NCBI Taxonomy" id="464988"/>
    <lineage>
        <taxon>Eukaryota</taxon>
        <taxon>Cryptophyceae</taxon>
        <taxon>Cryptomonadales</taxon>
        <taxon>Hemiselmidaceae</taxon>
        <taxon>Hemiselmis</taxon>
    </lineage>
</organism>
<dbReference type="PRINTS" id="PR00721">
    <property type="entry name" value="STOMATIN"/>
</dbReference>
<dbReference type="CDD" id="cd03407">
    <property type="entry name" value="SPFH_like_u4"/>
    <property type="match status" value="1"/>
</dbReference>
<feature type="domain" description="Band 7" evidence="2">
    <location>
        <begin position="2"/>
        <end position="160"/>
    </location>
</feature>
<accession>A0A6U2FTA2</accession>
<dbReference type="AlphaFoldDB" id="A0A6U2FTA2"/>
<dbReference type="PANTHER" id="PTHR43327:SF31">
    <property type="entry name" value="HYPERSENSITIVE-INDUCED RESPONSE PROTEIN 2"/>
    <property type="match status" value="1"/>
</dbReference>
<dbReference type="InterPro" id="IPR001107">
    <property type="entry name" value="Band_7"/>
</dbReference>
<protein>
    <recommendedName>
        <fullName evidence="2">Band 7 domain-containing protein</fullName>
    </recommendedName>
</protein>
<reference evidence="3" key="1">
    <citation type="submission" date="2021-01" db="EMBL/GenBank/DDBJ databases">
        <authorList>
            <person name="Corre E."/>
            <person name="Pelletier E."/>
            <person name="Niang G."/>
            <person name="Scheremetjew M."/>
            <person name="Finn R."/>
            <person name="Kale V."/>
            <person name="Holt S."/>
            <person name="Cochrane G."/>
            <person name="Meng A."/>
            <person name="Brown T."/>
            <person name="Cohen L."/>
        </authorList>
    </citation>
    <scope>NUCLEOTIDE SEQUENCE</scope>
    <source>
        <strain evidence="3">CCMP644</strain>
    </source>
</reference>
<evidence type="ECO:0000313" key="3">
    <source>
        <dbReference type="EMBL" id="CAD8974074.1"/>
    </source>
</evidence>
<keyword evidence="1" id="KW-0175">Coiled coil</keyword>
<dbReference type="InterPro" id="IPR001972">
    <property type="entry name" value="Stomatin_HflK_fam"/>
</dbReference>
<name>A0A6U2FTA2_HEMAN</name>
<dbReference type="PANTHER" id="PTHR43327">
    <property type="entry name" value="STOMATIN-LIKE PROTEIN 2, MITOCHONDRIAL"/>
    <property type="match status" value="1"/>
</dbReference>
<dbReference type="InterPro" id="IPR036013">
    <property type="entry name" value="Band_7/SPFH_dom_sf"/>
</dbReference>
<sequence length="281" mass="30723">MPCCICVDASERAVVQKFGQFAYTAGPGLNLICFPICTASNVSIKVRQIDVRTETKTKDNVTLRVTAAIQFSVNPEEVDKYFFKLHDPERQITAHVEDSVRSFLPTLDLDHAFESKEKMANEIKDSVSKSMAAYGVIVNKALVVDMQPDASVLAAMNQINAARRNREAALEKAEAEKIMAVRSAEADAEAKHLSGVGTARMRQAITEGFKGSIEAMRESCGLEPKEVVHMMLVTQYLDVLKEFAASGKATMVVPHGPSAVQDIEGQVRNGFLQANLANQMS</sequence>
<dbReference type="GO" id="GO:0016020">
    <property type="term" value="C:membrane"/>
    <property type="evidence" value="ECO:0007669"/>
    <property type="project" value="InterPro"/>
</dbReference>
<dbReference type="EMBL" id="HBFX01041672">
    <property type="protein sequence ID" value="CAD8974074.1"/>
    <property type="molecule type" value="Transcribed_RNA"/>
</dbReference>
<feature type="coiled-coil region" evidence="1">
    <location>
        <begin position="152"/>
        <end position="179"/>
    </location>
</feature>
<evidence type="ECO:0000259" key="2">
    <source>
        <dbReference type="SMART" id="SM00244"/>
    </source>
</evidence>
<dbReference type="Pfam" id="PF01145">
    <property type="entry name" value="Band_7"/>
    <property type="match status" value="1"/>
</dbReference>
<proteinExistence type="predicted"/>